<comment type="caution">
    <text evidence="7">The sequence shown here is derived from an EMBL/GenBank/DDBJ whole genome shotgun (WGS) entry which is preliminary data.</text>
</comment>
<evidence type="ECO:0000259" key="6">
    <source>
        <dbReference type="PROSITE" id="PS50893"/>
    </source>
</evidence>
<dbReference type="PANTHER" id="PTHR42734">
    <property type="entry name" value="METAL TRANSPORT SYSTEM ATP-BINDING PROTEIN TM_0124-RELATED"/>
    <property type="match status" value="1"/>
</dbReference>
<dbReference type="GO" id="GO:0005524">
    <property type="term" value="F:ATP binding"/>
    <property type="evidence" value="ECO:0007669"/>
    <property type="project" value="UniProtKB-KW"/>
</dbReference>
<reference evidence="7 8" key="1">
    <citation type="submission" date="2024-09" db="EMBL/GenBank/DDBJ databases">
        <title>Novel species of the genus Pelomonas and Roseateles isolated from streams.</title>
        <authorList>
            <person name="Lu H."/>
        </authorList>
    </citation>
    <scope>NUCLEOTIDE SEQUENCE [LARGE SCALE GENOMIC DNA]</scope>
    <source>
        <strain evidence="7 8">DC23W</strain>
    </source>
</reference>
<dbReference type="EMBL" id="JBIGHY010000003">
    <property type="protein sequence ID" value="MFG6414309.1"/>
    <property type="molecule type" value="Genomic_DNA"/>
</dbReference>
<dbReference type="PANTHER" id="PTHR42734:SF5">
    <property type="entry name" value="IRON TRANSPORT SYSTEM ATP-BINDING PROTEIN HI_0361-RELATED"/>
    <property type="match status" value="1"/>
</dbReference>
<keyword evidence="3" id="KW-0472">Membrane</keyword>
<gene>
    <name evidence="7" type="ORF">ACG02S_10395</name>
</gene>
<dbReference type="PROSITE" id="PS00211">
    <property type="entry name" value="ABC_TRANSPORTER_1"/>
    <property type="match status" value="1"/>
</dbReference>
<protein>
    <submittedName>
        <fullName evidence="7">Metal ABC transporter ATP-binding protein</fullName>
    </submittedName>
</protein>
<dbReference type="InterPro" id="IPR017871">
    <property type="entry name" value="ABC_transporter-like_CS"/>
</dbReference>
<dbReference type="InterPro" id="IPR003593">
    <property type="entry name" value="AAA+_ATPase"/>
</dbReference>
<name>A0ABW7EN36_9BURK</name>
<proteinExistence type="inferred from homology"/>
<dbReference type="InterPro" id="IPR027417">
    <property type="entry name" value="P-loop_NTPase"/>
</dbReference>
<accession>A0ABW7EN36</accession>
<dbReference type="Proteomes" id="UP001606300">
    <property type="component" value="Unassembled WGS sequence"/>
</dbReference>
<keyword evidence="2" id="KW-0813">Transport</keyword>
<dbReference type="SMART" id="SM00382">
    <property type="entry name" value="AAA"/>
    <property type="match status" value="1"/>
</dbReference>
<dbReference type="Gene3D" id="3.40.50.300">
    <property type="entry name" value="P-loop containing nucleotide triphosphate hydrolases"/>
    <property type="match status" value="1"/>
</dbReference>
<organism evidence="7 8">
    <name type="scientific">Pelomonas dachongensis</name>
    <dbReference type="NCBI Taxonomy" id="3299029"/>
    <lineage>
        <taxon>Bacteria</taxon>
        <taxon>Pseudomonadati</taxon>
        <taxon>Pseudomonadota</taxon>
        <taxon>Betaproteobacteria</taxon>
        <taxon>Burkholderiales</taxon>
        <taxon>Sphaerotilaceae</taxon>
        <taxon>Roseateles</taxon>
    </lineage>
</organism>
<dbReference type="PROSITE" id="PS50893">
    <property type="entry name" value="ABC_TRANSPORTER_2"/>
    <property type="match status" value="1"/>
</dbReference>
<dbReference type="Pfam" id="PF00005">
    <property type="entry name" value="ABC_tran"/>
    <property type="match status" value="1"/>
</dbReference>
<evidence type="ECO:0000256" key="1">
    <source>
        <dbReference type="ARBA" id="ARBA00005417"/>
    </source>
</evidence>
<evidence type="ECO:0000256" key="4">
    <source>
        <dbReference type="ARBA" id="ARBA00022741"/>
    </source>
</evidence>
<evidence type="ECO:0000313" key="7">
    <source>
        <dbReference type="EMBL" id="MFG6414309.1"/>
    </source>
</evidence>
<keyword evidence="5 7" id="KW-0067">ATP-binding</keyword>
<evidence type="ECO:0000256" key="5">
    <source>
        <dbReference type="ARBA" id="ARBA00022840"/>
    </source>
</evidence>
<feature type="domain" description="ABC transporter" evidence="6">
    <location>
        <begin position="4"/>
        <end position="232"/>
    </location>
</feature>
<dbReference type="InterPro" id="IPR003439">
    <property type="entry name" value="ABC_transporter-like_ATP-bd"/>
</dbReference>
<evidence type="ECO:0000313" key="8">
    <source>
        <dbReference type="Proteomes" id="UP001606300"/>
    </source>
</evidence>
<sequence length="245" mass="26151">MSLINLRNLTVSYRGYLAVHQVSGAFEAGSLTAIVGPNGAGKSSLLGAIAGQLVPAEGEVALASGLRQRMAWLPQQTLVDRSVPLEVADLVALGTWAKTGSTRAVTSALQSRVDAALDAVGLAGLQRRLIVELSAGQLQRALFARVLVQDAQVILLDEPFNAIDARTTADLLALVARWHAQARTVIAVLHDLDQVRANFSRTLLLARRCIAWGPTAEVLDAEHLLKARRMAECWGADAPLRKEAA</sequence>
<comment type="similarity">
    <text evidence="1">Belongs to the ABC transporter superfamily.</text>
</comment>
<dbReference type="CDD" id="cd03235">
    <property type="entry name" value="ABC_Metallic_Cations"/>
    <property type="match status" value="1"/>
</dbReference>
<dbReference type="InterPro" id="IPR050153">
    <property type="entry name" value="Metal_Ion_Import_ABC"/>
</dbReference>
<evidence type="ECO:0000256" key="3">
    <source>
        <dbReference type="ARBA" id="ARBA00022475"/>
    </source>
</evidence>
<dbReference type="SUPFAM" id="SSF52540">
    <property type="entry name" value="P-loop containing nucleoside triphosphate hydrolases"/>
    <property type="match status" value="1"/>
</dbReference>
<keyword evidence="8" id="KW-1185">Reference proteome</keyword>
<evidence type="ECO:0000256" key="2">
    <source>
        <dbReference type="ARBA" id="ARBA00022448"/>
    </source>
</evidence>
<dbReference type="RefSeq" id="WP_394470386.1">
    <property type="nucleotide sequence ID" value="NZ_JBIGHY010000003.1"/>
</dbReference>
<keyword evidence="4" id="KW-0547">Nucleotide-binding</keyword>
<keyword evidence="3" id="KW-1003">Cell membrane</keyword>